<evidence type="ECO:0000256" key="4">
    <source>
        <dbReference type="ARBA" id="ARBA00022691"/>
    </source>
</evidence>
<dbReference type="PRINTS" id="PR00105">
    <property type="entry name" value="C5METTRFRASE"/>
</dbReference>
<gene>
    <name evidence="6" type="ORF">FTO68_01940</name>
</gene>
<dbReference type="GO" id="GO:0003886">
    <property type="term" value="F:DNA (cytosine-5-)-methyltransferase activity"/>
    <property type="evidence" value="ECO:0007669"/>
    <property type="project" value="UniProtKB-EC"/>
</dbReference>
<reference evidence="6 7" key="1">
    <citation type="submission" date="2019-08" db="EMBL/GenBank/DDBJ databases">
        <authorList>
            <person name="Chen S.-C."/>
            <person name="Lai M.-C."/>
            <person name="You Y.-T."/>
        </authorList>
    </citation>
    <scope>NUCLEOTIDE SEQUENCE [LARGE SCALE GENOMIC DNA]</scope>
    <source>
        <strain evidence="6 7">P2F9704a</strain>
    </source>
</reference>
<name>A0ABD4TFK0_9EURY</name>
<dbReference type="RefSeq" id="WP_255331672.1">
    <property type="nucleotide sequence ID" value="NZ_VOTZ01000003.1"/>
</dbReference>
<dbReference type="InterPro" id="IPR050390">
    <property type="entry name" value="C5-Methyltransferase"/>
</dbReference>
<dbReference type="Gene3D" id="3.40.50.150">
    <property type="entry name" value="Vaccinia Virus protein VP39"/>
    <property type="match status" value="1"/>
</dbReference>
<dbReference type="AlphaFoldDB" id="A0ABD4TFK0"/>
<dbReference type="EMBL" id="VOTZ01000003">
    <property type="protein sequence ID" value="MCQ1537754.1"/>
    <property type="molecule type" value="Genomic_DNA"/>
</dbReference>
<protein>
    <recommendedName>
        <fullName evidence="1">DNA (cytosine-5-)-methyltransferase</fullName>
        <ecNumber evidence="1">2.1.1.37</ecNumber>
    </recommendedName>
</protein>
<keyword evidence="3" id="KW-0808">Transferase</keyword>
<keyword evidence="7" id="KW-1185">Reference proteome</keyword>
<dbReference type="PROSITE" id="PS00095">
    <property type="entry name" value="C5_MTASE_2"/>
    <property type="match status" value="1"/>
</dbReference>
<evidence type="ECO:0000256" key="2">
    <source>
        <dbReference type="ARBA" id="ARBA00022603"/>
    </source>
</evidence>
<dbReference type="PANTHER" id="PTHR10629">
    <property type="entry name" value="CYTOSINE-SPECIFIC METHYLTRANSFERASE"/>
    <property type="match status" value="1"/>
</dbReference>
<dbReference type="PROSITE" id="PS51679">
    <property type="entry name" value="SAM_MT_C5"/>
    <property type="match status" value="1"/>
</dbReference>
<dbReference type="InterPro" id="IPR018117">
    <property type="entry name" value="C5_DNA_meth_AS"/>
</dbReference>
<dbReference type="GO" id="GO:0032259">
    <property type="term" value="P:methylation"/>
    <property type="evidence" value="ECO:0007669"/>
    <property type="project" value="UniProtKB-KW"/>
</dbReference>
<dbReference type="EC" id="2.1.1.37" evidence="1"/>
<dbReference type="InterPro" id="IPR001525">
    <property type="entry name" value="C5_MeTfrase"/>
</dbReference>
<evidence type="ECO:0000313" key="7">
    <source>
        <dbReference type="Proteomes" id="UP001524383"/>
    </source>
</evidence>
<dbReference type="InterPro" id="IPR029063">
    <property type="entry name" value="SAM-dependent_MTases_sf"/>
</dbReference>
<dbReference type="PANTHER" id="PTHR10629:SF52">
    <property type="entry name" value="DNA (CYTOSINE-5)-METHYLTRANSFERASE 1"/>
    <property type="match status" value="1"/>
</dbReference>
<keyword evidence="4" id="KW-0949">S-adenosyl-L-methionine</keyword>
<keyword evidence="2 6" id="KW-0489">Methyltransferase</keyword>
<evidence type="ECO:0000256" key="3">
    <source>
        <dbReference type="ARBA" id="ARBA00022679"/>
    </source>
</evidence>
<evidence type="ECO:0000256" key="1">
    <source>
        <dbReference type="ARBA" id="ARBA00011975"/>
    </source>
</evidence>
<evidence type="ECO:0000313" key="6">
    <source>
        <dbReference type="EMBL" id="MCQ1537754.1"/>
    </source>
</evidence>
<dbReference type="Proteomes" id="UP001524383">
    <property type="component" value="Unassembled WGS sequence"/>
</dbReference>
<dbReference type="NCBIfam" id="TIGR00675">
    <property type="entry name" value="dcm"/>
    <property type="match status" value="1"/>
</dbReference>
<dbReference type="InterPro" id="IPR031303">
    <property type="entry name" value="C5_meth_CS"/>
</dbReference>
<organism evidence="6 7">
    <name type="scientific">Methanocalculus taiwanensis</name>
    <dbReference type="NCBI Taxonomy" id="106207"/>
    <lineage>
        <taxon>Archaea</taxon>
        <taxon>Methanobacteriati</taxon>
        <taxon>Methanobacteriota</taxon>
        <taxon>Stenosarchaea group</taxon>
        <taxon>Methanomicrobia</taxon>
        <taxon>Methanomicrobiales</taxon>
        <taxon>Methanocalculaceae</taxon>
        <taxon>Methanocalculus</taxon>
    </lineage>
</organism>
<comment type="caution">
    <text evidence="6">The sequence shown here is derived from an EMBL/GenBank/DDBJ whole genome shotgun (WGS) entry which is preliminary data.</text>
</comment>
<sequence>MKPPKPDKILRVCSLFTGCGGMDLGFIGGFSHLGTYYPKTGFRIVFANDFDPDARMTYLANRSFLGDHSYDDRDVRVITDFDQIPDFDVLTAGFPCQPFSSAGNREGYSDKHGRGNLFEEVERFIQHKKPLAIVLENVRGILSSKMPDGTPVTEEISKRIAEVKTDDGELIRYKVSPPRLLKASDYGVPQQRYRVVIVAVRDGLEPFYFEKMHKYVRKESISNRRLKDVLTSVEGLPNQDEIWDFSPQQKIMVEHIIRSWKDVPYELLPDRFKRIRDQIKRYRAPNFYRRFSWDEIAGTITASAQPENCGILHPDIKQKRRFTIREVARIQSFPDKFIFKARNVQQEYKVIGNAVPPVLAYVVACTLKESLLGEDEMPICSVKYSTTSKSLSCRI</sequence>
<proteinExistence type="inferred from homology"/>
<dbReference type="SUPFAM" id="SSF53335">
    <property type="entry name" value="S-adenosyl-L-methionine-dependent methyltransferases"/>
    <property type="match status" value="1"/>
</dbReference>
<comment type="similarity">
    <text evidence="5">Belongs to the class I-like SAM-binding methyltransferase superfamily. C5-methyltransferase family.</text>
</comment>
<accession>A0ABD4TFK0</accession>
<evidence type="ECO:0000256" key="5">
    <source>
        <dbReference type="RuleBase" id="RU000416"/>
    </source>
</evidence>
<dbReference type="Pfam" id="PF00145">
    <property type="entry name" value="DNA_methylase"/>
    <property type="match status" value="1"/>
</dbReference>
<dbReference type="Gene3D" id="3.90.120.10">
    <property type="entry name" value="DNA Methylase, subunit A, domain 2"/>
    <property type="match status" value="1"/>
</dbReference>
<dbReference type="PROSITE" id="PS00094">
    <property type="entry name" value="C5_MTASE_1"/>
    <property type="match status" value="1"/>
</dbReference>
<dbReference type="CDD" id="cd00315">
    <property type="entry name" value="Cyt_C5_DNA_methylase"/>
    <property type="match status" value="1"/>
</dbReference>